<dbReference type="Pfam" id="PF00805">
    <property type="entry name" value="Pentapeptide"/>
    <property type="match status" value="2"/>
</dbReference>
<gene>
    <name evidence="1" type="ORF">I4641_11845</name>
</gene>
<dbReference type="InterPro" id="IPR051082">
    <property type="entry name" value="Pentapeptide-BTB/POZ_domain"/>
</dbReference>
<proteinExistence type="predicted"/>
<dbReference type="EMBL" id="JADWDC010000026">
    <property type="protein sequence ID" value="MCC0177671.1"/>
    <property type="molecule type" value="Genomic_DNA"/>
</dbReference>
<dbReference type="Gene3D" id="2.160.20.80">
    <property type="entry name" value="E3 ubiquitin-protein ligase SopA"/>
    <property type="match status" value="1"/>
</dbReference>
<dbReference type="InterPro" id="IPR001646">
    <property type="entry name" value="5peptide_repeat"/>
</dbReference>
<dbReference type="PANTHER" id="PTHR14136:SF17">
    <property type="entry name" value="BTB_POZ DOMAIN-CONTAINING PROTEIN KCTD9"/>
    <property type="match status" value="1"/>
</dbReference>
<dbReference type="InterPro" id="IPR037257">
    <property type="entry name" value="T2SS_E_N_sf"/>
</dbReference>
<comment type="caution">
    <text evidence="1">The sequence shown here is derived from an EMBL/GenBank/DDBJ whole genome shotgun (WGS) entry which is preliminary data.</text>
</comment>
<dbReference type="PANTHER" id="PTHR14136">
    <property type="entry name" value="BTB_POZ DOMAIN-CONTAINING PROTEIN KCTD9"/>
    <property type="match status" value="1"/>
</dbReference>
<organism evidence="1 2">
    <name type="scientific">Waterburya agarophytonicola KI4</name>
    <dbReference type="NCBI Taxonomy" id="2874699"/>
    <lineage>
        <taxon>Bacteria</taxon>
        <taxon>Bacillati</taxon>
        <taxon>Cyanobacteriota</taxon>
        <taxon>Cyanophyceae</taxon>
        <taxon>Pleurocapsales</taxon>
        <taxon>Hyellaceae</taxon>
        <taxon>Waterburya</taxon>
        <taxon>Waterburya agarophytonicola</taxon>
    </lineage>
</organism>
<reference evidence="1" key="1">
    <citation type="journal article" date="2021" name="Antonie Van Leeuwenhoek">
        <title>Draft genome and description of Waterburya agarophytonicola gen. nov. sp. nov. (Pleurocapsales, Cyanobacteria): a seaweed symbiont.</title>
        <authorList>
            <person name="Bonthond G."/>
            <person name="Shalygin S."/>
            <person name="Bayer T."/>
            <person name="Weinberger F."/>
        </authorList>
    </citation>
    <scope>NUCLEOTIDE SEQUENCE</scope>
    <source>
        <strain evidence="1">KI4</strain>
    </source>
</reference>
<dbReference type="SUPFAM" id="SSF141571">
    <property type="entry name" value="Pentapeptide repeat-like"/>
    <property type="match status" value="1"/>
</dbReference>
<sequence>MKDRQSSKKPLGQILIEAGIISISQIEIALQEQKYNDLRIGEIIVLHGWTKQETVDFFAERWSKLSQEEKKPLAYYFQEAGLLDMKQINAILRLQKLKQNKVRFHRLAVEQGYLKQITVDCFVAHILNTRDSNTIALAKIYEILESYTQGEKDFQGIELCKAPLMGVSFQGIKLDRANLTKADLTRADLSHSSFVEANLDRANLTKAIFTGVDFSKSKLTGANFRDARLEKTNFQSAVLEGVDFRGAYLAKANFAGANLKKAMLPLHYTYEVYYDRDTFFDSDFDPKFMGWKIMK</sequence>
<dbReference type="RefSeq" id="WP_229640736.1">
    <property type="nucleotide sequence ID" value="NZ_JADWDC010000026.1"/>
</dbReference>
<evidence type="ECO:0000313" key="1">
    <source>
        <dbReference type="EMBL" id="MCC0177671.1"/>
    </source>
</evidence>
<dbReference type="AlphaFoldDB" id="A0A964FG67"/>
<dbReference type="Proteomes" id="UP000729733">
    <property type="component" value="Unassembled WGS sequence"/>
</dbReference>
<protein>
    <submittedName>
        <fullName evidence="1">Pentapeptide repeat-containing protein</fullName>
    </submittedName>
</protein>
<keyword evidence="2" id="KW-1185">Reference proteome</keyword>
<evidence type="ECO:0000313" key="2">
    <source>
        <dbReference type="Proteomes" id="UP000729733"/>
    </source>
</evidence>
<name>A0A964FG67_9CYAN</name>
<dbReference type="SUPFAM" id="SSF160246">
    <property type="entry name" value="EspE N-terminal domain-like"/>
    <property type="match status" value="1"/>
</dbReference>
<accession>A0A964FG67</accession>